<reference evidence="1" key="1">
    <citation type="submission" date="2025-08" db="UniProtKB">
        <authorList>
            <consortium name="Ensembl"/>
        </authorList>
    </citation>
    <scope>IDENTIFICATION</scope>
</reference>
<name>A0A663MPR3_ATHCN</name>
<proteinExistence type="predicted"/>
<dbReference type="Ensembl" id="ENSACUT00000014250.1">
    <property type="protein sequence ID" value="ENSACUP00000013358.1"/>
    <property type="gene ID" value="ENSACUG00000009011.1"/>
</dbReference>
<reference evidence="1" key="2">
    <citation type="submission" date="2025-09" db="UniProtKB">
        <authorList>
            <consortium name="Ensembl"/>
        </authorList>
    </citation>
    <scope>IDENTIFICATION</scope>
</reference>
<protein>
    <recommendedName>
        <fullName evidence="3">Myosin motor domain-containing protein</fullName>
    </recommendedName>
</protein>
<evidence type="ECO:0008006" key="3">
    <source>
        <dbReference type="Google" id="ProtNLM"/>
    </source>
</evidence>
<keyword evidence="2" id="KW-1185">Reference proteome</keyword>
<dbReference type="Gene3D" id="1.20.58.530">
    <property type="match status" value="1"/>
</dbReference>
<dbReference type="InterPro" id="IPR027417">
    <property type="entry name" value="P-loop_NTPase"/>
</dbReference>
<evidence type="ECO:0000313" key="1">
    <source>
        <dbReference type="Ensembl" id="ENSACUP00000013358.1"/>
    </source>
</evidence>
<dbReference type="AlphaFoldDB" id="A0A663MPR3"/>
<dbReference type="SUPFAM" id="SSF52540">
    <property type="entry name" value="P-loop containing nucleoside triphosphate hydrolases"/>
    <property type="match status" value="1"/>
</dbReference>
<organism evidence="1 2">
    <name type="scientific">Athene cunicularia</name>
    <name type="common">Burrowing owl</name>
    <name type="synonym">Speotyto cunicularia</name>
    <dbReference type="NCBI Taxonomy" id="194338"/>
    <lineage>
        <taxon>Eukaryota</taxon>
        <taxon>Metazoa</taxon>
        <taxon>Chordata</taxon>
        <taxon>Craniata</taxon>
        <taxon>Vertebrata</taxon>
        <taxon>Euteleostomi</taxon>
        <taxon>Archelosauria</taxon>
        <taxon>Archosauria</taxon>
        <taxon>Dinosauria</taxon>
        <taxon>Saurischia</taxon>
        <taxon>Theropoda</taxon>
        <taxon>Coelurosauria</taxon>
        <taxon>Aves</taxon>
        <taxon>Neognathae</taxon>
        <taxon>Neoaves</taxon>
        <taxon>Telluraves</taxon>
        <taxon>Strigiformes</taxon>
        <taxon>Strigidae</taxon>
        <taxon>Athene</taxon>
    </lineage>
</organism>
<dbReference type="Proteomes" id="UP000472269">
    <property type="component" value="Unplaced"/>
</dbReference>
<evidence type="ECO:0000313" key="2">
    <source>
        <dbReference type="Proteomes" id="UP000472269"/>
    </source>
</evidence>
<sequence length="138" mass="14927">MPQGSDSSWAQKLYQTHLSSSYFQKPKRPRDAFVVRHFAGKVGKAVAAQPLAGGARQRLRTSGRLVWSCWWRVLQCPAVLGVCGSCLHPPSPTAAVRVPGDVGAPHHLSLLWPFPSWGGPGTSPCWEGWSTSASLPQV</sequence>
<accession>A0A663MPR3</accession>